<sequence length="595" mass="67139">MMFDGDEEELELLRQYEDKDLAEDDDNKSSKQTYSKWFVSRSDDMDSDLEDKIMSMVQYGSGISKKKALDSVPPLSKTQDANPPEQSNVQAKVVYAPIDNDIEDSQKTAVSSADIYQIDDSDSEDGRPSNTVYSDNEEDEGESEEEETDIGVPELTADIPTKTPADQPQVTRFINLDEEEKRYMDDEDTSEEEAELESKLQQLIDDQIYNRQSKRRFHERPVRVCFNCHTPGHERIDCKICMDCGMLKHKDSRCVGARYCSKCKFRGHNAIDCTNARTYESCRHCGATYHHSNMCPSILHTYVGEVTAKSTPVAWCYNCTERGHYGDDCPDLPQYKTTMPSAFSKLSLGLGSRFDPKKAKKSSSSSYHGSNYTANKHQRWSDSSRESSPRYDHHDSRKRARYNYNDSDDDYNNSRYTRRDNGSSSKSNNNNSNSNSSNNNNSNNNNNNNYNGKKRQKTNNQQGLDGFFSHQQQQASASSSSRNSNNNNNNSRSGNNNWKAMNNNSLPQPTRSGTVKVNSYGRQQQQRQDYGDFPRGNNNTNNLPRPSASGVIDLTGDRSSSSNKNNNRGGGGGAGGGEYSSNRRPKYHGGYSRNR</sequence>
<dbReference type="Proteomes" id="UP000053815">
    <property type="component" value="Unassembled WGS sequence"/>
</dbReference>
<dbReference type="InterPro" id="IPR001878">
    <property type="entry name" value="Znf_CCHC"/>
</dbReference>
<dbReference type="GO" id="GO:0071031">
    <property type="term" value="P:nuclear mRNA surveillance of mRNA 3'-end processing"/>
    <property type="evidence" value="ECO:0007669"/>
    <property type="project" value="TreeGrafter"/>
</dbReference>
<keyword evidence="2" id="KW-0479">Metal-binding</keyword>
<organism evidence="10">
    <name type="scientific">Mucor ambiguus</name>
    <dbReference type="NCBI Taxonomy" id="91626"/>
    <lineage>
        <taxon>Eukaryota</taxon>
        <taxon>Fungi</taxon>
        <taxon>Fungi incertae sedis</taxon>
        <taxon>Mucoromycota</taxon>
        <taxon>Mucoromycotina</taxon>
        <taxon>Mucoromycetes</taxon>
        <taxon>Mucorales</taxon>
        <taxon>Mucorineae</taxon>
        <taxon>Mucoraceae</taxon>
        <taxon>Mucor</taxon>
    </lineage>
</organism>
<dbReference type="SMART" id="SM00343">
    <property type="entry name" value="ZnF_C2HC"/>
    <property type="match status" value="4"/>
</dbReference>
<dbReference type="InterPro" id="IPR036875">
    <property type="entry name" value="Znf_CCHC_sf"/>
</dbReference>
<dbReference type="SUPFAM" id="SSF57756">
    <property type="entry name" value="Retrovirus zinc finger-like domains"/>
    <property type="match status" value="1"/>
</dbReference>
<feature type="compositionally biased region" description="Acidic residues" evidence="8">
    <location>
        <begin position="135"/>
        <end position="149"/>
    </location>
</feature>
<dbReference type="GO" id="GO:0071037">
    <property type="term" value="P:nuclear polyadenylation-dependent snRNA catabolic process"/>
    <property type="evidence" value="ECO:0007669"/>
    <property type="project" value="TreeGrafter"/>
</dbReference>
<feature type="compositionally biased region" description="Gly residues" evidence="8">
    <location>
        <begin position="568"/>
        <end position="578"/>
    </location>
</feature>
<dbReference type="PROSITE" id="PS50158">
    <property type="entry name" value="ZF_CCHC"/>
    <property type="match status" value="1"/>
</dbReference>
<evidence type="ECO:0000256" key="3">
    <source>
        <dbReference type="ARBA" id="ARBA00022737"/>
    </source>
</evidence>
<keyword evidence="11" id="KW-1185">Reference proteome</keyword>
<keyword evidence="5" id="KW-0862">Zinc</keyword>
<evidence type="ECO:0000256" key="4">
    <source>
        <dbReference type="ARBA" id="ARBA00022771"/>
    </source>
</evidence>
<feature type="region of interest" description="Disordered" evidence="8">
    <location>
        <begin position="14"/>
        <end position="35"/>
    </location>
</feature>
<evidence type="ECO:0000256" key="8">
    <source>
        <dbReference type="SAM" id="MobiDB-lite"/>
    </source>
</evidence>
<dbReference type="InterPro" id="IPR051644">
    <property type="entry name" value="TRAMP_AT-DNA-binding"/>
</dbReference>
<evidence type="ECO:0000256" key="1">
    <source>
        <dbReference type="ARBA" id="ARBA00004123"/>
    </source>
</evidence>
<feature type="compositionally biased region" description="Polar residues" evidence="8">
    <location>
        <begin position="498"/>
        <end position="517"/>
    </location>
</feature>
<keyword evidence="3" id="KW-0677">Repeat</keyword>
<evidence type="ECO:0000259" key="9">
    <source>
        <dbReference type="PROSITE" id="PS50158"/>
    </source>
</evidence>
<evidence type="ECO:0000313" key="11">
    <source>
        <dbReference type="Proteomes" id="UP000053815"/>
    </source>
</evidence>
<evidence type="ECO:0000256" key="7">
    <source>
        <dbReference type="PROSITE-ProRule" id="PRU00047"/>
    </source>
</evidence>
<dbReference type="GO" id="GO:0031499">
    <property type="term" value="C:TRAMP complex"/>
    <property type="evidence" value="ECO:0007669"/>
    <property type="project" value="TreeGrafter"/>
</dbReference>
<dbReference type="GO" id="GO:0071035">
    <property type="term" value="P:nuclear polyadenylation-dependent rRNA catabolic process"/>
    <property type="evidence" value="ECO:0007669"/>
    <property type="project" value="TreeGrafter"/>
</dbReference>
<dbReference type="STRING" id="91626.A0A0C9MK15"/>
<dbReference type="GO" id="GO:0071036">
    <property type="term" value="P:nuclear polyadenylation-dependent snoRNA catabolic process"/>
    <property type="evidence" value="ECO:0007669"/>
    <property type="project" value="TreeGrafter"/>
</dbReference>
<dbReference type="PANTHER" id="PTHR46543">
    <property type="entry name" value="ZINC FINGER CCHC DOMAIN-CONTAINING PROTEIN 7"/>
    <property type="match status" value="1"/>
</dbReference>
<feature type="domain" description="CCHC-type" evidence="9">
    <location>
        <begin position="316"/>
        <end position="331"/>
    </location>
</feature>
<accession>A0A0C9MK15</accession>
<evidence type="ECO:0000256" key="2">
    <source>
        <dbReference type="ARBA" id="ARBA00022723"/>
    </source>
</evidence>
<proteinExistence type="predicted"/>
<dbReference type="GO" id="GO:0071039">
    <property type="term" value="P:nuclear polyadenylation-dependent CUT catabolic process"/>
    <property type="evidence" value="ECO:0007669"/>
    <property type="project" value="TreeGrafter"/>
</dbReference>
<feature type="compositionally biased region" description="Low complexity" evidence="8">
    <location>
        <begin position="422"/>
        <end position="451"/>
    </location>
</feature>
<evidence type="ECO:0000256" key="6">
    <source>
        <dbReference type="ARBA" id="ARBA00023242"/>
    </source>
</evidence>
<feature type="compositionally biased region" description="Polar residues" evidence="8">
    <location>
        <begin position="76"/>
        <end position="90"/>
    </location>
</feature>
<dbReference type="GO" id="GO:0003723">
    <property type="term" value="F:RNA binding"/>
    <property type="evidence" value="ECO:0007669"/>
    <property type="project" value="TreeGrafter"/>
</dbReference>
<feature type="compositionally biased region" description="Low complexity" evidence="8">
    <location>
        <begin position="475"/>
        <end position="497"/>
    </location>
</feature>
<feature type="compositionally biased region" description="Low complexity" evidence="8">
    <location>
        <begin position="557"/>
        <end position="567"/>
    </location>
</feature>
<reference evidence="10" key="1">
    <citation type="submission" date="2014-09" db="EMBL/GenBank/DDBJ databases">
        <title>Draft genome sequence of an oleaginous Mucoromycotina fungus Mucor ambiguus NBRC6742.</title>
        <authorList>
            <person name="Takeda I."/>
            <person name="Yamane N."/>
            <person name="Morita T."/>
            <person name="Tamano K."/>
            <person name="Machida M."/>
            <person name="Baker S."/>
            <person name="Koike H."/>
        </authorList>
    </citation>
    <scope>NUCLEOTIDE SEQUENCE</scope>
    <source>
        <strain evidence="10">NBRC 6742</strain>
    </source>
</reference>
<keyword evidence="6" id="KW-0539">Nucleus</keyword>
<name>A0A0C9MK15_9FUNG</name>
<protein>
    <recommendedName>
        <fullName evidence="9">CCHC-type domain-containing protein</fullName>
    </recommendedName>
</protein>
<dbReference type="Gene3D" id="4.10.60.10">
    <property type="entry name" value="Zinc finger, CCHC-type"/>
    <property type="match status" value="1"/>
</dbReference>
<keyword evidence="4 7" id="KW-0863">Zinc-finger</keyword>
<dbReference type="GO" id="GO:0071038">
    <property type="term" value="P:TRAMP-dependent tRNA surveillance pathway"/>
    <property type="evidence" value="ECO:0007669"/>
    <property type="project" value="TreeGrafter"/>
</dbReference>
<dbReference type="PANTHER" id="PTHR46543:SF1">
    <property type="entry name" value="ZINC FINGER CCHC DOMAIN-CONTAINING PROTEIN 7"/>
    <property type="match status" value="1"/>
</dbReference>
<comment type="subcellular location">
    <subcellularLocation>
        <location evidence="1">Nucleus</location>
    </subcellularLocation>
</comment>
<dbReference type="EMBL" id="DF836331">
    <property type="protein sequence ID" value="GAN03512.1"/>
    <property type="molecule type" value="Genomic_DNA"/>
</dbReference>
<dbReference type="GO" id="GO:0008270">
    <property type="term" value="F:zinc ion binding"/>
    <property type="evidence" value="ECO:0007669"/>
    <property type="project" value="UniProtKB-KW"/>
</dbReference>
<gene>
    <name evidence="10" type="ORF">MAM1_0042d02967</name>
</gene>
<feature type="compositionally biased region" description="Basic and acidic residues" evidence="8">
    <location>
        <begin position="379"/>
        <end position="395"/>
    </location>
</feature>
<dbReference type="OrthoDB" id="7608935at2759"/>
<dbReference type="AlphaFoldDB" id="A0A0C9MK15"/>
<evidence type="ECO:0000313" key="10">
    <source>
        <dbReference type="EMBL" id="GAN03512.1"/>
    </source>
</evidence>
<feature type="region of interest" description="Disordered" evidence="8">
    <location>
        <begin position="63"/>
        <end position="165"/>
    </location>
</feature>
<evidence type="ECO:0000256" key="5">
    <source>
        <dbReference type="ARBA" id="ARBA00022833"/>
    </source>
</evidence>
<feature type="compositionally biased region" description="Polar residues" evidence="8">
    <location>
        <begin position="458"/>
        <end position="474"/>
    </location>
</feature>
<feature type="region of interest" description="Disordered" evidence="8">
    <location>
        <begin position="354"/>
        <end position="595"/>
    </location>
</feature>